<protein>
    <recommendedName>
        <fullName evidence="4">IPT/TIG domain-containing protein</fullName>
    </recommendedName>
</protein>
<keyword evidence="3" id="KW-0472">Membrane</keyword>
<dbReference type="AlphaFoldDB" id="A0A1G9SDG9"/>
<dbReference type="Gene3D" id="2.130.10.80">
    <property type="entry name" value="Galactose oxidase/kelch, beta-propeller"/>
    <property type="match status" value="1"/>
</dbReference>
<keyword evidence="2" id="KW-0677">Repeat</keyword>
<dbReference type="InterPro" id="IPR006652">
    <property type="entry name" value="Kelch_1"/>
</dbReference>
<evidence type="ECO:0000256" key="1">
    <source>
        <dbReference type="ARBA" id="ARBA00022441"/>
    </source>
</evidence>
<proteinExistence type="predicted"/>
<feature type="domain" description="IPT/TIG" evidence="4">
    <location>
        <begin position="376"/>
        <end position="457"/>
    </location>
</feature>
<evidence type="ECO:0000256" key="3">
    <source>
        <dbReference type="SAM" id="Phobius"/>
    </source>
</evidence>
<dbReference type="SMART" id="SM00429">
    <property type="entry name" value="IPT"/>
    <property type="match status" value="5"/>
</dbReference>
<dbReference type="STRING" id="1075417.SAMN05421823_112124"/>
<feature type="domain" description="IPT/TIG" evidence="4">
    <location>
        <begin position="120"/>
        <end position="201"/>
    </location>
</feature>
<keyword evidence="3" id="KW-1133">Transmembrane helix</keyword>
<dbReference type="SMART" id="SM00612">
    <property type="entry name" value="Kelch"/>
    <property type="match status" value="6"/>
</dbReference>
<evidence type="ECO:0000313" key="6">
    <source>
        <dbReference type="Proteomes" id="UP000198510"/>
    </source>
</evidence>
<keyword evidence="1" id="KW-0880">Kelch repeat</keyword>
<dbReference type="Pfam" id="PF01833">
    <property type="entry name" value="TIG"/>
    <property type="match status" value="5"/>
</dbReference>
<sequence>MKRVCRPPFLLRGLCLLAGFGWLIGCAGIFDLPEPLAPPRVVSLMPDSGAAGTTVVIGGEQFSTQPDLNLVRFNGKVATLLAATATQLTVVVPEHAGSGPVEVVVGPKATDGPLFTFFERPVIQRIEPTQGAPGSWVTLYGQYFDTIAAQNTVAFGGQIGTVDSLATDTLLRVAVPADAATGPVSVTVHGITGIGPQFTVLSSSLDSAHTVISIDPTHGSADTVVTITGKNFRPVPDENLVQFNGTPAPVLTATSTQLTARAPAGGTTGRVSVTIDGKTANGPVFTYEDDTPLLTISHYDPIAGSVGDGITIVGTNFDPEPAKNLVRFNGTAATVQEASLTLLRAVVPPGATTGPISVTVGTQTATGPEFTVVDEALTLTSFAPTNGPVGTTVTLTGTGFGSDTNALHVAFNGVVASVTSVQPTTLTTTVPQGATTGKIAVTVGSQTVYSTSDFTVIVPRQWVYTGSMNQGRSEHTATLLANGKVLVTGGYGIQDNTSVTLTSCELYDPATGQWTTTGSLVEARFRHQATLLADGRVLVTGGKDYPAGALYSCELYDPATGQWSVAAHMLQNRVLHKAILLENGNVLVVGGSNEAYYGVQSTCELYDPTTDSWTATGYLPQAKIGFGLSRLLDGRVLATAGETNGYNGFTGTCFLFDPATGQWTATGSLASVRSSCQTFTQPNGKVLVIGGSGGANISVYGCELYDPNQGTWSPSLSLLSGRYQAFASAMFPDGSVLVTGGVNSGNAVELISLKSEFSLNEPGMLQVRAAHTATVLPDGKVLVTGGGYVDRSCEVFTP</sequence>
<accession>A0A1G9SDG9</accession>
<feature type="domain" description="IPT/TIG" evidence="4">
    <location>
        <begin position="38"/>
        <end position="118"/>
    </location>
</feature>
<dbReference type="InterPro" id="IPR015915">
    <property type="entry name" value="Kelch-typ_b-propeller"/>
</dbReference>
<dbReference type="InterPro" id="IPR037293">
    <property type="entry name" value="Gal_Oxidase_central_sf"/>
</dbReference>
<dbReference type="RefSeq" id="WP_089687193.1">
    <property type="nucleotide sequence ID" value="NZ_FNFO01000012.1"/>
</dbReference>
<dbReference type="EMBL" id="FNFO01000012">
    <property type="protein sequence ID" value="SDM33523.1"/>
    <property type="molecule type" value="Genomic_DNA"/>
</dbReference>
<evidence type="ECO:0000256" key="2">
    <source>
        <dbReference type="ARBA" id="ARBA00022737"/>
    </source>
</evidence>
<gene>
    <name evidence="5" type="ORF">SAMN05421823_112124</name>
</gene>
<organism evidence="5 6">
    <name type="scientific">Catalinimonas alkaloidigena</name>
    <dbReference type="NCBI Taxonomy" id="1075417"/>
    <lineage>
        <taxon>Bacteria</taxon>
        <taxon>Pseudomonadati</taxon>
        <taxon>Bacteroidota</taxon>
        <taxon>Cytophagia</taxon>
        <taxon>Cytophagales</taxon>
        <taxon>Catalimonadaceae</taxon>
        <taxon>Catalinimonas</taxon>
    </lineage>
</organism>
<dbReference type="Pfam" id="PF01344">
    <property type="entry name" value="Kelch_1"/>
    <property type="match status" value="2"/>
</dbReference>
<dbReference type="PROSITE" id="PS51257">
    <property type="entry name" value="PROKAR_LIPOPROTEIN"/>
    <property type="match status" value="1"/>
</dbReference>
<keyword evidence="3" id="KW-0812">Transmembrane</keyword>
<dbReference type="PANTHER" id="PTHR45632">
    <property type="entry name" value="LD33804P"/>
    <property type="match status" value="1"/>
</dbReference>
<evidence type="ECO:0000313" key="5">
    <source>
        <dbReference type="EMBL" id="SDM33523.1"/>
    </source>
</evidence>
<dbReference type="SUPFAM" id="SSF117281">
    <property type="entry name" value="Kelch motif"/>
    <property type="match status" value="2"/>
</dbReference>
<dbReference type="SUPFAM" id="SSF81296">
    <property type="entry name" value="E set domains"/>
    <property type="match status" value="5"/>
</dbReference>
<dbReference type="Gene3D" id="2.60.40.10">
    <property type="entry name" value="Immunoglobulins"/>
    <property type="match status" value="5"/>
</dbReference>
<name>A0A1G9SDG9_9BACT</name>
<dbReference type="CDD" id="cd00603">
    <property type="entry name" value="IPT_PCSR"/>
    <property type="match status" value="4"/>
</dbReference>
<reference evidence="5 6" key="1">
    <citation type="submission" date="2016-10" db="EMBL/GenBank/DDBJ databases">
        <authorList>
            <person name="de Groot N.N."/>
        </authorList>
    </citation>
    <scope>NUCLEOTIDE SEQUENCE [LARGE SCALE GENOMIC DNA]</scope>
    <source>
        <strain evidence="5 6">DSM 25186</strain>
    </source>
</reference>
<keyword evidence="6" id="KW-1185">Reference proteome</keyword>
<dbReference type="OrthoDB" id="872573at2"/>
<dbReference type="Proteomes" id="UP000198510">
    <property type="component" value="Unassembled WGS sequence"/>
</dbReference>
<dbReference type="InterPro" id="IPR014756">
    <property type="entry name" value="Ig_E-set"/>
</dbReference>
<evidence type="ECO:0000259" key="4">
    <source>
        <dbReference type="SMART" id="SM00429"/>
    </source>
</evidence>
<feature type="domain" description="IPT/TIG" evidence="4">
    <location>
        <begin position="293"/>
        <end position="373"/>
    </location>
</feature>
<dbReference type="Gene3D" id="2.120.10.80">
    <property type="entry name" value="Kelch-type beta propeller"/>
    <property type="match status" value="1"/>
</dbReference>
<feature type="domain" description="IPT/TIG" evidence="4">
    <location>
        <begin position="208"/>
        <end position="288"/>
    </location>
</feature>
<feature type="transmembrane region" description="Helical" evidence="3">
    <location>
        <begin position="9"/>
        <end position="30"/>
    </location>
</feature>
<dbReference type="PANTHER" id="PTHR45632:SF3">
    <property type="entry name" value="KELCH-LIKE PROTEIN 32"/>
    <property type="match status" value="1"/>
</dbReference>
<dbReference type="InterPro" id="IPR002909">
    <property type="entry name" value="IPT_dom"/>
</dbReference>
<dbReference type="InterPro" id="IPR013783">
    <property type="entry name" value="Ig-like_fold"/>
</dbReference>